<evidence type="ECO:0000256" key="1">
    <source>
        <dbReference type="SAM" id="MobiDB-lite"/>
    </source>
</evidence>
<dbReference type="AlphaFoldDB" id="A0A915A9W8"/>
<keyword evidence="3" id="KW-1185">Reference proteome</keyword>
<feature type="region of interest" description="Disordered" evidence="1">
    <location>
        <begin position="66"/>
        <end position="109"/>
    </location>
</feature>
<keyword evidence="2" id="KW-0812">Transmembrane</keyword>
<reference evidence="4" key="1">
    <citation type="submission" date="2022-11" db="UniProtKB">
        <authorList>
            <consortium name="WormBaseParasite"/>
        </authorList>
    </citation>
    <scope>IDENTIFICATION</scope>
</reference>
<keyword evidence="2" id="KW-1133">Transmembrane helix</keyword>
<name>A0A915A9W8_PARUN</name>
<feature type="transmembrane region" description="Helical" evidence="2">
    <location>
        <begin position="23"/>
        <end position="44"/>
    </location>
</feature>
<protein>
    <submittedName>
        <fullName evidence="4">Uncharacterized protein</fullName>
    </submittedName>
</protein>
<evidence type="ECO:0000313" key="4">
    <source>
        <dbReference type="WBParaSite" id="PgR003_g202_t01"/>
    </source>
</evidence>
<dbReference type="Proteomes" id="UP000887569">
    <property type="component" value="Unplaced"/>
</dbReference>
<dbReference type="WBParaSite" id="PgR003_g202_t01">
    <property type="protein sequence ID" value="PgR003_g202_t01"/>
    <property type="gene ID" value="PgR003_g202"/>
</dbReference>
<organism evidence="3 4">
    <name type="scientific">Parascaris univalens</name>
    <name type="common">Nematode worm</name>
    <dbReference type="NCBI Taxonomy" id="6257"/>
    <lineage>
        <taxon>Eukaryota</taxon>
        <taxon>Metazoa</taxon>
        <taxon>Ecdysozoa</taxon>
        <taxon>Nematoda</taxon>
        <taxon>Chromadorea</taxon>
        <taxon>Rhabditida</taxon>
        <taxon>Spirurina</taxon>
        <taxon>Ascaridomorpha</taxon>
        <taxon>Ascaridoidea</taxon>
        <taxon>Ascarididae</taxon>
        <taxon>Parascaris</taxon>
    </lineage>
</organism>
<proteinExistence type="predicted"/>
<sequence>MLQAISKLKPRGVTYSLTGHGNLILPFGVAFVIGLIFSVLVVLLHIPLTNAVLKCIVDKDREDAMKKETLGKDKDGKKTDRDKKSETRDSKDAADSKDESGTTRSKDRP</sequence>
<accession>A0A915A9W8</accession>
<keyword evidence="2" id="KW-0472">Membrane</keyword>
<evidence type="ECO:0000256" key="2">
    <source>
        <dbReference type="SAM" id="Phobius"/>
    </source>
</evidence>
<evidence type="ECO:0000313" key="3">
    <source>
        <dbReference type="Proteomes" id="UP000887569"/>
    </source>
</evidence>